<dbReference type="InterPro" id="IPR055327">
    <property type="entry name" value="TRAF1A/B"/>
</dbReference>
<dbReference type="AlphaFoldDB" id="A0A6A3D5X2"/>
<organism evidence="2 3">
    <name type="scientific">Hibiscus syriacus</name>
    <name type="common">Rose of Sharon</name>
    <dbReference type="NCBI Taxonomy" id="106335"/>
    <lineage>
        <taxon>Eukaryota</taxon>
        <taxon>Viridiplantae</taxon>
        <taxon>Streptophyta</taxon>
        <taxon>Embryophyta</taxon>
        <taxon>Tracheophyta</taxon>
        <taxon>Spermatophyta</taxon>
        <taxon>Magnoliopsida</taxon>
        <taxon>eudicotyledons</taxon>
        <taxon>Gunneridae</taxon>
        <taxon>Pentapetalae</taxon>
        <taxon>rosids</taxon>
        <taxon>malvids</taxon>
        <taxon>Malvales</taxon>
        <taxon>Malvaceae</taxon>
        <taxon>Malvoideae</taxon>
        <taxon>Hibiscus</taxon>
    </lineage>
</organism>
<evidence type="ECO:0000313" key="2">
    <source>
        <dbReference type="EMBL" id="KAE8735954.1"/>
    </source>
</evidence>
<feature type="compositionally biased region" description="Basic and acidic residues" evidence="1">
    <location>
        <begin position="184"/>
        <end position="193"/>
    </location>
</feature>
<feature type="region of interest" description="Disordered" evidence="1">
    <location>
        <begin position="184"/>
        <end position="203"/>
    </location>
</feature>
<feature type="region of interest" description="Disordered" evidence="1">
    <location>
        <begin position="219"/>
        <end position="366"/>
    </location>
</feature>
<dbReference type="PANTHER" id="PTHR47477">
    <property type="entry name" value="TNF RECEPTOR-ASSOCIATED FACTOR HOMOLOG 1A"/>
    <property type="match status" value="1"/>
</dbReference>
<feature type="region of interest" description="Disordered" evidence="1">
    <location>
        <begin position="138"/>
        <end position="162"/>
    </location>
</feature>
<keyword evidence="3" id="KW-1185">Reference proteome</keyword>
<dbReference type="EMBL" id="VEPZ02000023">
    <property type="protein sequence ID" value="KAE8735954.1"/>
    <property type="molecule type" value="Genomic_DNA"/>
</dbReference>
<feature type="compositionally biased region" description="Polar residues" evidence="1">
    <location>
        <begin position="249"/>
        <end position="258"/>
    </location>
</feature>
<accession>A0A6A3D5X2</accession>
<feature type="compositionally biased region" description="Polar residues" evidence="1">
    <location>
        <begin position="222"/>
        <end position="241"/>
    </location>
</feature>
<feature type="compositionally biased region" description="Basic residues" evidence="1">
    <location>
        <begin position="65"/>
        <end position="82"/>
    </location>
</feature>
<dbReference type="Proteomes" id="UP000436088">
    <property type="component" value="Unassembled WGS sequence"/>
</dbReference>
<protein>
    <submittedName>
        <fullName evidence="2">Uncharacterized protein</fullName>
    </submittedName>
</protein>
<evidence type="ECO:0000313" key="3">
    <source>
        <dbReference type="Proteomes" id="UP000436088"/>
    </source>
</evidence>
<gene>
    <name evidence="2" type="ORF">F3Y22_tig00000218pilonHSYRG00001</name>
</gene>
<feature type="compositionally biased region" description="Basic and acidic residues" evidence="1">
    <location>
        <begin position="51"/>
        <end position="64"/>
    </location>
</feature>
<feature type="region of interest" description="Disordered" evidence="1">
    <location>
        <begin position="50"/>
        <end position="86"/>
    </location>
</feature>
<proteinExistence type="predicted"/>
<name>A0A6A3D5X2_HIBSY</name>
<dbReference type="PANTHER" id="PTHR47477:SF8">
    <property type="entry name" value="TNF RECEPTOR-ASSOCIATED FACTOR HOMOLOG 1A"/>
    <property type="match status" value="1"/>
</dbReference>
<evidence type="ECO:0000256" key="1">
    <source>
        <dbReference type="SAM" id="MobiDB-lite"/>
    </source>
</evidence>
<comment type="caution">
    <text evidence="2">The sequence shown here is derived from an EMBL/GenBank/DDBJ whole genome shotgun (WGS) entry which is preliminary data.</text>
</comment>
<reference evidence="2" key="1">
    <citation type="submission" date="2019-09" db="EMBL/GenBank/DDBJ databases">
        <title>Draft genome information of white flower Hibiscus syriacus.</title>
        <authorList>
            <person name="Kim Y.-M."/>
        </authorList>
    </citation>
    <scope>NUCLEOTIDE SEQUENCE [LARGE SCALE GENOMIC DNA]</scope>
    <source>
        <strain evidence="2">YM2019G1</strain>
    </source>
</reference>
<feature type="compositionally biased region" description="Low complexity" evidence="1">
    <location>
        <begin position="338"/>
        <end position="361"/>
    </location>
</feature>
<sequence>MIVMLIGNHRCPNFFVITYSNKIEVAYQEAVALKMQEELIREEEAAWMAESEQKAKRAQSEKEKKSKKKQSRQKPNNRKSKYKGREEKAIVAAREKHQEDHHNDENEASVMVELTLVPVMVDVLCDVSDSVDAATDVLQPDSEDRDASPVNWDTNTSEIHPPAEVCTSGISGLSCVQNGVADKRSPSIMDDSHRRVRQTQYISDDKTRYLSHPGLQICRGRNQGSKTVSDCSSWTTESDNQPCPALDSGHQNDVSESSKAGELEFEPAGSLSDQKIGPSRILFGSRRQHHQPLDLARSNGPKGFQMENPRVSNLAASRFQMRPPLKPPDDDSLMTDGPTSAADAAASTTPTSSSFPEASSPNQCSMVSHRHSLVITKDARSDRYEEYTVVAIKATTEPAKQRKKQGRLDLRFGGVFGEFRPPLRWPAAVVGGGVRWPMAAGFPPARETREKPERTLVLSFEREWNRQMRSLALRARRLGYLKPSPNDVLGRVSV</sequence>